<dbReference type="Proteomes" id="UP001241377">
    <property type="component" value="Unassembled WGS sequence"/>
</dbReference>
<name>A0ACC2WNY3_9TREE</name>
<reference evidence="1" key="1">
    <citation type="submission" date="2023-04" db="EMBL/GenBank/DDBJ databases">
        <title>Draft Genome sequencing of Naganishia species isolated from polar environments using Oxford Nanopore Technology.</title>
        <authorList>
            <person name="Leo P."/>
            <person name="Venkateswaran K."/>
        </authorList>
    </citation>
    <scope>NUCLEOTIDE SEQUENCE</scope>
    <source>
        <strain evidence="1">MNA-CCFEE 5261</strain>
    </source>
</reference>
<organism evidence="1 2">
    <name type="scientific">Naganishia cerealis</name>
    <dbReference type="NCBI Taxonomy" id="610337"/>
    <lineage>
        <taxon>Eukaryota</taxon>
        <taxon>Fungi</taxon>
        <taxon>Dikarya</taxon>
        <taxon>Basidiomycota</taxon>
        <taxon>Agaricomycotina</taxon>
        <taxon>Tremellomycetes</taxon>
        <taxon>Filobasidiales</taxon>
        <taxon>Filobasidiaceae</taxon>
        <taxon>Naganishia</taxon>
    </lineage>
</organism>
<keyword evidence="2" id="KW-1185">Reference proteome</keyword>
<sequence>MDDDKSDTEAAAAVEEEGDRFYRVPASRSRASSEESTGDDAFAVLMASRGRAGVVPRVAAQRRRSAGSDGGEERRTTTVVLTSTGARNLDGNVVEEGSQLAAVRHVDVALDAYVGSDNDEYSNDDDMSPPAVPLPEIGTNESRPLTRDNTAFNAAQHDFVPLGIDGDEEDKMDDDMPMATGTTTGTRPNAAIANERWQSGYRDTTESYWSRHSLSGRPDVRQHRGREYHAYLPATEGDSWVNDESDEEVSGEDDMWARRGRGRGRVLDRDEHPEDTVPRQRLRSPPPEQTQRFEGDEKPNTGRNEEEEDDMDDTDQKTLLNWEALLHATLQSYTKRYELPEESGTDSDDENPDFAGIEEDDEAEMEVESHEVPELGVKPLYGSGYNRDRVLPKLARPKLHEWEEHAGRYKRHSDRGGRHRFESERYQPYRRR</sequence>
<evidence type="ECO:0000313" key="2">
    <source>
        <dbReference type="Proteomes" id="UP001241377"/>
    </source>
</evidence>
<evidence type="ECO:0000313" key="1">
    <source>
        <dbReference type="EMBL" id="KAJ9112875.1"/>
    </source>
</evidence>
<dbReference type="EMBL" id="JASBWR010000003">
    <property type="protein sequence ID" value="KAJ9112875.1"/>
    <property type="molecule type" value="Genomic_DNA"/>
</dbReference>
<accession>A0ACC2WNY3</accession>
<protein>
    <submittedName>
        <fullName evidence="1">Uncharacterized protein</fullName>
    </submittedName>
</protein>
<comment type="caution">
    <text evidence="1">The sequence shown here is derived from an EMBL/GenBank/DDBJ whole genome shotgun (WGS) entry which is preliminary data.</text>
</comment>
<proteinExistence type="predicted"/>
<gene>
    <name evidence="1" type="ORF">QFC19_000430</name>
</gene>